<accession>A0A2G2V1F3</accession>
<reference evidence="3" key="2">
    <citation type="journal article" date="2017" name="J. Anim. Genet.">
        <title>Multiple reference genome sequences of hot pepper reveal the massive evolution of plant disease resistance genes by retroduplication.</title>
        <authorList>
            <person name="Kim S."/>
            <person name="Park J."/>
            <person name="Yeom S.-I."/>
            <person name="Kim Y.-M."/>
            <person name="Seo E."/>
            <person name="Kim K.-T."/>
            <person name="Kim M.-S."/>
            <person name="Lee J.M."/>
            <person name="Cheong K."/>
            <person name="Shin H.-S."/>
            <person name="Kim S.-B."/>
            <person name="Han K."/>
            <person name="Lee J."/>
            <person name="Park M."/>
            <person name="Lee H.-A."/>
            <person name="Lee H.-Y."/>
            <person name="Lee Y."/>
            <person name="Oh S."/>
            <person name="Lee J.H."/>
            <person name="Choi E."/>
            <person name="Choi E."/>
            <person name="Lee S.E."/>
            <person name="Jeon J."/>
            <person name="Kim H."/>
            <person name="Choi G."/>
            <person name="Song H."/>
            <person name="Lee J."/>
            <person name="Lee S.-C."/>
            <person name="Kwon J.-K."/>
            <person name="Lee H.-Y."/>
            <person name="Koo N."/>
            <person name="Hong Y."/>
            <person name="Kim R.W."/>
            <person name="Kang W.-H."/>
            <person name="Huh J.H."/>
            <person name="Kang B.-C."/>
            <person name="Yang T.-J."/>
            <person name="Lee Y.-H."/>
            <person name="Bennetzen J.L."/>
            <person name="Choi D."/>
        </authorList>
    </citation>
    <scope>NUCLEOTIDE SEQUENCE [LARGE SCALE GENOMIC DNA]</scope>
    <source>
        <strain evidence="3">cv. PBC81</strain>
    </source>
</reference>
<name>A0A2G2V1F3_CAPBA</name>
<protein>
    <recommendedName>
        <fullName evidence="4">Protein TAR1</fullName>
    </recommendedName>
</protein>
<evidence type="ECO:0008006" key="4">
    <source>
        <dbReference type="Google" id="ProtNLM"/>
    </source>
</evidence>
<organism evidence="2 3">
    <name type="scientific">Capsicum baccatum</name>
    <name type="common">Peruvian pepper</name>
    <dbReference type="NCBI Taxonomy" id="33114"/>
    <lineage>
        <taxon>Eukaryota</taxon>
        <taxon>Viridiplantae</taxon>
        <taxon>Streptophyta</taxon>
        <taxon>Embryophyta</taxon>
        <taxon>Tracheophyta</taxon>
        <taxon>Spermatophyta</taxon>
        <taxon>Magnoliopsida</taxon>
        <taxon>eudicotyledons</taxon>
        <taxon>Gunneridae</taxon>
        <taxon>Pentapetalae</taxon>
        <taxon>asterids</taxon>
        <taxon>lamiids</taxon>
        <taxon>Solanales</taxon>
        <taxon>Solanaceae</taxon>
        <taxon>Solanoideae</taxon>
        <taxon>Capsiceae</taxon>
        <taxon>Capsicum</taxon>
    </lineage>
</organism>
<dbReference type="AlphaFoldDB" id="A0A2G2V1F3"/>
<reference evidence="2 3" key="1">
    <citation type="journal article" date="2017" name="Genome Biol.">
        <title>New reference genome sequences of hot pepper reveal the massive evolution of plant disease-resistance genes by retroduplication.</title>
        <authorList>
            <person name="Kim S."/>
            <person name="Park J."/>
            <person name="Yeom S.I."/>
            <person name="Kim Y.M."/>
            <person name="Seo E."/>
            <person name="Kim K.T."/>
            <person name="Kim M.S."/>
            <person name="Lee J.M."/>
            <person name="Cheong K."/>
            <person name="Shin H.S."/>
            <person name="Kim S.B."/>
            <person name="Han K."/>
            <person name="Lee J."/>
            <person name="Park M."/>
            <person name="Lee H.A."/>
            <person name="Lee H.Y."/>
            <person name="Lee Y."/>
            <person name="Oh S."/>
            <person name="Lee J.H."/>
            <person name="Choi E."/>
            <person name="Choi E."/>
            <person name="Lee S.E."/>
            <person name="Jeon J."/>
            <person name="Kim H."/>
            <person name="Choi G."/>
            <person name="Song H."/>
            <person name="Lee J."/>
            <person name="Lee S.C."/>
            <person name="Kwon J.K."/>
            <person name="Lee H.Y."/>
            <person name="Koo N."/>
            <person name="Hong Y."/>
            <person name="Kim R.W."/>
            <person name="Kang W.H."/>
            <person name="Huh J.H."/>
            <person name="Kang B.C."/>
            <person name="Yang T.J."/>
            <person name="Lee Y.H."/>
            <person name="Bennetzen J.L."/>
            <person name="Choi D."/>
        </authorList>
    </citation>
    <scope>NUCLEOTIDE SEQUENCE [LARGE SCALE GENOMIC DNA]</scope>
    <source>
        <strain evidence="3">cv. PBC81</strain>
    </source>
</reference>
<gene>
    <name evidence="2" type="ORF">CQW23_33661</name>
</gene>
<dbReference type="PANTHER" id="PTHR33047:SF42">
    <property type="entry name" value="PROTEIN TAR1"/>
    <property type="match status" value="1"/>
</dbReference>
<dbReference type="Proteomes" id="UP000224567">
    <property type="component" value="Unassembled WGS sequence"/>
</dbReference>
<dbReference type="InterPro" id="IPR052997">
    <property type="entry name" value="RRT15-like"/>
</dbReference>
<evidence type="ECO:0000256" key="1">
    <source>
        <dbReference type="SAM" id="MobiDB-lite"/>
    </source>
</evidence>
<dbReference type="PANTHER" id="PTHR33047">
    <property type="entry name" value="PROTEIN TAR1"/>
    <property type="match status" value="1"/>
</dbReference>
<evidence type="ECO:0000313" key="3">
    <source>
        <dbReference type="Proteomes" id="UP000224567"/>
    </source>
</evidence>
<evidence type="ECO:0000313" key="2">
    <source>
        <dbReference type="EMBL" id="PHT26728.1"/>
    </source>
</evidence>
<feature type="region of interest" description="Disordered" evidence="1">
    <location>
        <begin position="208"/>
        <end position="234"/>
    </location>
</feature>
<dbReference type="EMBL" id="MLFT02000650">
    <property type="protein sequence ID" value="PHT26728.1"/>
    <property type="molecule type" value="Genomic_DNA"/>
</dbReference>
<sequence length="351" mass="38553">MPSPQSQFFSQNYGSILPTSLAYIVPSTRGCSPWRPNAVMSTTGCVWHSVLQIFKGRWERTGHHVTCGALPAARPYLRLSRFQGGQAVKQKKITLPETPADVSGLPNIAVDRHIPDRLTHVQVPFTWNLSPLRPSKFSFEYLLLPPRSAPTAAPPGLAPKVLQRPPRLPTQRGLALAPTARSLDGIHRPIWAAFPNNPTRRQRLVVRQGPGTTGLSPSLAPPSRGLGPGFDNDPFAGSPTESLLLLLLPLNDKDQPGSIPHQRRRRISPACLRGRDGFKVSATVVCKERRTGQIGADEGPMPTAFAASENSDRCSWTITSYDEARESWDARAAFRFAPRTKCEGRRAIDKT</sequence>
<dbReference type="OrthoDB" id="1541596at2759"/>
<comment type="caution">
    <text evidence="2">The sequence shown here is derived from an EMBL/GenBank/DDBJ whole genome shotgun (WGS) entry which is preliminary data.</text>
</comment>
<proteinExistence type="predicted"/>
<keyword evidence="3" id="KW-1185">Reference proteome</keyword>